<sequence length="892" mass="94670">MSRWLARLGGLCARRAKTVLALWLTLLVAAGVAAASFYDGADAGYEIPDAEYERVMDQLGDGIEEFDGAAALVLLSTEDGEQFTAEQREGIADLTAELEELEEVRGAEDPFAQQQQVDQADDEVEEARAELTDSAEELEQGQQDLDQGRDELEEAQDDLDAEQQQLDQFAEQVGGQTPPVLEAQQELDEGQQALDEQREELDAQQEEIDAGWTQHQEGVDEVELAEREAQLSSQARTVSEDGTVAMMNVQLIEDAFTIESEQQQRVIDAVEQSLPAGVDADYSLELVQDVAGILGPGEVIGIGFAGLVLLITLGTVVAAGLPVALAILGVGISVAAIFALSAVVDLTETDPVLALMLGLSLGIDYTLLLLYRHRQNLLRGMAVADSVRLASGTAGSAIFFAGVTNVIALAALAVTGIPFLTVMGLAASLTVTIVVLAVLTLGPAAASLLGLRLLPRRLRPGSLTVEDVGSPLPTPEQNRLSQAERSRLSDDAQQRLMDRGWGRVVTRHPWAAILVPVLLVGALAVPAGDLRLGLPDGGSEPEGSTAHTVYDEVRETFGPGENGPLLALVTLPEGLGETAQRERGIELAEELTARDGVARAVPVASDDAGQMRLIQVVPEDGPEAIATADLVDRLLDDRTELAEDHGAESVGLTGQTVANIEVADRLQGSIPLYVGLVVLLCVVILLAIFRSLLAPVLAAAGYVLSLLGSLGTVVMVYQWGWLRDLFGVTEPGPVLAFLPILICGVLFGLAVDYQLFIMSGVREAYARGRSARVSILSGIAQGGPVVVACGIIMVSVFAGFVFADLAMIRPIGFGLAVGVLIEAFAVRATLIPAVTALLGDAAWYLPRWMDRLLPNVDVEGQALEQDFPGDDDTQVNPPPAPEYRDDAARASR</sequence>
<organism evidence="9 10">
    <name type="scientific">Nesterenkonia aerolata</name>
    <dbReference type="NCBI Taxonomy" id="3074079"/>
    <lineage>
        <taxon>Bacteria</taxon>
        <taxon>Bacillati</taxon>
        <taxon>Actinomycetota</taxon>
        <taxon>Actinomycetes</taxon>
        <taxon>Micrococcales</taxon>
        <taxon>Micrococcaceae</taxon>
        <taxon>Nesterenkonia</taxon>
    </lineage>
</organism>
<dbReference type="PANTHER" id="PTHR33406:SF13">
    <property type="entry name" value="MEMBRANE PROTEIN YDFJ"/>
    <property type="match status" value="1"/>
</dbReference>
<feature type="transmembrane region" description="Helical" evidence="7">
    <location>
        <begin position="352"/>
        <end position="371"/>
    </location>
</feature>
<feature type="region of interest" description="Disordered" evidence="6">
    <location>
        <begin position="863"/>
        <end position="892"/>
    </location>
</feature>
<evidence type="ECO:0000256" key="2">
    <source>
        <dbReference type="ARBA" id="ARBA00022475"/>
    </source>
</evidence>
<dbReference type="RefSeq" id="WP_310547777.1">
    <property type="nucleotide sequence ID" value="NZ_JAVKGR010000003.1"/>
</dbReference>
<accession>A0ABU2DQK7</accession>
<evidence type="ECO:0000256" key="3">
    <source>
        <dbReference type="ARBA" id="ARBA00022692"/>
    </source>
</evidence>
<feature type="region of interest" description="Disordered" evidence="6">
    <location>
        <begin position="464"/>
        <end position="492"/>
    </location>
</feature>
<evidence type="ECO:0000256" key="7">
    <source>
        <dbReference type="SAM" id="Phobius"/>
    </source>
</evidence>
<feature type="domain" description="SSD" evidence="8">
    <location>
        <begin position="316"/>
        <end position="448"/>
    </location>
</feature>
<evidence type="ECO:0000259" key="8">
    <source>
        <dbReference type="PROSITE" id="PS50156"/>
    </source>
</evidence>
<evidence type="ECO:0000313" key="9">
    <source>
        <dbReference type="EMBL" id="MDR8018784.1"/>
    </source>
</evidence>
<feature type="transmembrane region" description="Helical" evidence="7">
    <location>
        <begin position="823"/>
        <end position="845"/>
    </location>
</feature>
<evidence type="ECO:0000256" key="4">
    <source>
        <dbReference type="ARBA" id="ARBA00022989"/>
    </source>
</evidence>
<dbReference type="SUPFAM" id="SSF82866">
    <property type="entry name" value="Multidrug efflux transporter AcrB transmembrane domain"/>
    <property type="match status" value="2"/>
</dbReference>
<name>A0ABU2DQK7_9MICC</name>
<feature type="transmembrane region" description="Helical" evidence="7">
    <location>
        <begin position="670"/>
        <end position="689"/>
    </location>
</feature>
<evidence type="ECO:0000256" key="6">
    <source>
        <dbReference type="SAM" id="MobiDB-lite"/>
    </source>
</evidence>
<comment type="subcellular location">
    <subcellularLocation>
        <location evidence="1">Cell membrane</location>
        <topology evidence="1">Multi-pass membrane protein</topology>
    </subcellularLocation>
</comment>
<feature type="transmembrane region" description="Helical" evidence="7">
    <location>
        <begin position="509"/>
        <end position="528"/>
    </location>
</feature>
<feature type="transmembrane region" description="Helical" evidence="7">
    <location>
        <begin position="397"/>
        <end position="420"/>
    </location>
</feature>
<dbReference type="Proteomes" id="UP001251870">
    <property type="component" value="Unassembled WGS sequence"/>
</dbReference>
<dbReference type="InterPro" id="IPR050545">
    <property type="entry name" value="Mycobact_MmpL"/>
</dbReference>
<comment type="caution">
    <text evidence="9">The sequence shown here is derived from an EMBL/GenBank/DDBJ whole genome shotgun (WGS) entry which is preliminary data.</text>
</comment>
<feature type="transmembrane region" description="Helical" evidence="7">
    <location>
        <begin position="696"/>
        <end position="717"/>
    </location>
</feature>
<keyword evidence="4 7" id="KW-1133">Transmembrane helix</keyword>
<dbReference type="EMBL" id="JAVKGR010000003">
    <property type="protein sequence ID" value="MDR8018784.1"/>
    <property type="molecule type" value="Genomic_DNA"/>
</dbReference>
<dbReference type="InterPro" id="IPR004869">
    <property type="entry name" value="MMPL_dom"/>
</dbReference>
<feature type="transmembrane region" description="Helical" evidence="7">
    <location>
        <begin position="782"/>
        <end position="803"/>
    </location>
</feature>
<feature type="transmembrane region" description="Helical" evidence="7">
    <location>
        <begin position="737"/>
        <end position="761"/>
    </location>
</feature>
<feature type="compositionally biased region" description="Basic and acidic residues" evidence="6">
    <location>
        <begin position="882"/>
        <end position="892"/>
    </location>
</feature>
<feature type="transmembrane region" description="Helical" evidence="7">
    <location>
        <begin position="426"/>
        <end position="451"/>
    </location>
</feature>
<dbReference type="PROSITE" id="PS50156">
    <property type="entry name" value="SSD"/>
    <property type="match status" value="1"/>
</dbReference>
<gene>
    <name evidence="9" type="ORF">RIL96_04305</name>
</gene>
<keyword evidence="3 7" id="KW-0812">Transmembrane</keyword>
<feature type="compositionally biased region" description="Basic and acidic residues" evidence="6">
    <location>
        <begin position="482"/>
        <end position="492"/>
    </location>
</feature>
<dbReference type="Gene3D" id="1.20.1640.10">
    <property type="entry name" value="Multidrug efflux transporter AcrB transmembrane domain"/>
    <property type="match status" value="2"/>
</dbReference>
<feature type="transmembrane region" description="Helical" evidence="7">
    <location>
        <begin position="325"/>
        <end position="346"/>
    </location>
</feature>
<reference evidence="9 10" key="1">
    <citation type="submission" date="2023-09" db="EMBL/GenBank/DDBJ databases">
        <title>Description of three actinobacteria isolated from air of manufacturing shop in a pharmaceutical factory.</title>
        <authorList>
            <person name="Zhang D.-F."/>
        </authorList>
    </citation>
    <scope>NUCLEOTIDE SEQUENCE [LARGE SCALE GENOMIC DNA]</scope>
    <source>
        <strain evidence="9 10">LY-0111</strain>
    </source>
</reference>
<protein>
    <submittedName>
        <fullName evidence="9">MMPL family transporter</fullName>
    </submittedName>
</protein>
<dbReference type="Gene3D" id="1.20.120.330">
    <property type="entry name" value="Nucleotidyltransferases domain 2"/>
    <property type="match status" value="1"/>
</dbReference>
<evidence type="ECO:0000313" key="10">
    <source>
        <dbReference type="Proteomes" id="UP001251870"/>
    </source>
</evidence>
<evidence type="ECO:0000256" key="5">
    <source>
        <dbReference type="ARBA" id="ARBA00023136"/>
    </source>
</evidence>
<feature type="transmembrane region" description="Helical" evidence="7">
    <location>
        <begin position="299"/>
        <end position="318"/>
    </location>
</feature>
<dbReference type="PANTHER" id="PTHR33406">
    <property type="entry name" value="MEMBRANE PROTEIN MJ1562-RELATED"/>
    <property type="match status" value="1"/>
</dbReference>
<dbReference type="Pfam" id="PF03176">
    <property type="entry name" value="MMPL"/>
    <property type="match status" value="2"/>
</dbReference>
<dbReference type="InterPro" id="IPR000731">
    <property type="entry name" value="SSD"/>
</dbReference>
<keyword evidence="5 7" id="KW-0472">Membrane</keyword>
<feature type="region of interest" description="Disordered" evidence="6">
    <location>
        <begin position="107"/>
        <end position="143"/>
    </location>
</feature>
<keyword evidence="10" id="KW-1185">Reference proteome</keyword>
<keyword evidence="2" id="KW-1003">Cell membrane</keyword>
<proteinExistence type="predicted"/>
<evidence type="ECO:0000256" key="1">
    <source>
        <dbReference type="ARBA" id="ARBA00004651"/>
    </source>
</evidence>